<evidence type="ECO:0000313" key="3">
    <source>
        <dbReference type="Proteomes" id="UP000678393"/>
    </source>
</evidence>
<dbReference type="Gene3D" id="3.40.50.450">
    <property type="match status" value="1"/>
</dbReference>
<dbReference type="GO" id="GO:0007165">
    <property type="term" value="P:signal transduction"/>
    <property type="evidence" value="ECO:0007669"/>
    <property type="project" value="InterPro"/>
</dbReference>
<protein>
    <recommendedName>
        <fullName evidence="1">TIR domain-containing protein</fullName>
    </recommendedName>
</protein>
<feature type="domain" description="TIR" evidence="1">
    <location>
        <begin position="26"/>
        <end position="169"/>
    </location>
</feature>
<feature type="non-terminal residue" evidence="2">
    <location>
        <position position="1"/>
    </location>
</feature>
<sequence>LSFTSSKDIDHFSSNNMVTNSQNVSNSKQLLISYVSAEAAEHAVNLKRKLTGLGYSVFLDVHEIRSGVDWQDALNYAVSNCEVFIPLVTPRYGETQWTNREVKLADVLGKPILPVSFLEEWPPKCLAIQFATTQFIWWKSPECISLELASGYGAEARNIRIWKEKYIEIVAVEIEKRLKIMKSAKVSKPALKRMKTLVKTFAGRLPATISPELTRQDSEELQGPQIVICVHPCEASYGFQLKDWLEEAGYSVWTSPNLGHFSSYGKIDLISSKEAVQHNETGEKKENTTEIVRTDEAESPIKITAGQVNEFQEVVDRATVVIIVLSKAFTESWICRQQVYYCEHRKQILPIVYEEFRVPCWLKMLIRTKKLLSVNKSSFYQILLMQVKRALDPTAKNCLETDSLEANKTLAVDYLRKSLDVKYCVYVSGATKFSDARSEAVCRSIGTHLAKLNNVAVVTGGCYGTSERVGRTFYEECKKRSLKSTVWHILPEQDSQDMSERYNQSSDGTFALKDFGQTLFCGNSVWEKEAIVGRCFQICLLIEGGPDASHEVEEFVWNDHIIIPVYCAYETDTIREECRATGKMFPLPPGVSEWDWKCLNDRTTSVEGVGAAVKNIIADLLQHLNQQAELPVEDEPESPLFSDA</sequence>
<comment type="caution">
    <text evidence="2">The sequence shown here is derived from an EMBL/GenBank/DDBJ whole genome shotgun (WGS) entry which is preliminary data.</text>
</comment>
<dbReference type="PANTHER" id="PTHR47508:SF3">
    <property type="entry name" value="TIR DOMAIN-CONTAINING PROTEIN"/>
    <property type="match status" value="1"/>
</dbReference>
<dbReference type="PROSITE" id="PS50104">
    <property type="entry name" value="TIR"/>
    <property type="match status" value="1"/>
</dbReference>
<dbReference type="SUPFAM" id="SSF52200">
    <property type="entry name" value="Toll/Interleukin receptor TIR domain"/>
    <property type="match status" value="2"/>
</dbReference>
<keyword evidence="3" id="KW-1185">Reference proteome</keyword>
<dbReference type="InterPro" id="IPR000157">
    <property type="entry name" value="TIR_dom"/>
</dbReference>
<proteinExistence type="predicted"/>
<reference evidence="2" key="1">
    <citation type="submission" date="2021-04" db="EMBL/GenBank/DDBJ databases">
        <authorList>
            <consortium name="Molecular Ecology Group"/>
        </authorList>
    </citation>
    <scope>NUCLEOTIDE SEQUENCE</scope>
</reference>
<dbReference type="OrthoDB" id="10062307at2759"/>
<organism evidence="2 3">
    <name type="scientific">Candidula unifasciata</name>
    <dbReference type="NCBI Taxonomy" id="100452"/>
    <lineage>
        <taxon>Eukaryota</taxon>
        <taxon>Metazoa</taxon>
        <taxon>Spiralia</taxon>
        <taxon>Lophotrochozoa</taxon>
        <taxon>Mollusca</taxon>
        <taxon>Gastropoda</taxon>
        <taxon>Heterobranchia</taxon>
        <taxon>Euthyneura</taxon>
        <taxon>Panpulmonata</taxon>
        <taxon>Eupulmonata</taxon>
        <taxon>Stylommatophora</taxon>
        <taxon>Helicina</taxon>
        <taxon>Helicoidea</taxon>
        <taxon>Geomitridae</taxon>
        <taxon>Candidula</taxon>
    </lineage>
</organism>
<evidence type="ECO:0000313" key="2">
    <source>
        <dbReference type="EMBL" id="CAG5114983.1"/>
    </source>
</evidence>
<evidence type="ECO:0000259" key="1">
    <source>
        <dbReference type="PROSITE" id="PS50104"/>
    </source>
</evidence>
<name>A0A8S3YCN1_9EUPU</name>
<dbReference type="EMBL" id="CAJHNH020000062">
    <property type="protein sequence ID" value="CAG5114983.1"/>
    <property type="molecule type" value="Genomic_DNA"/>
</dbReference>
<gene>
    <name evidence="2" type="ORF">CUNI_LOCUS541</name>
</gene>
<dbReference type="PANTHER" id="PTHR47508">
    <property type="entry name" value="SAM DOMAIN-CONTAINING PROTEIN-RELATED"/>
    <property type="match status" value="1"/>
</dbReference>
<dbReference type="InterPro" id="IPR035897">
    <property type="entry name" value="Toll_tir_struct_dom_sf"/>
</dbReference>
<dbReference type="Pfam" id="PF13676">
    <property type="entry name" value="TIR_2"/>
    <property type="match status" value="1"/>
</dbReference>
<dbReference type="Gene3D" id="3.40.50.10140">
    <property type="entry name" value="Toll/interleukin-1 receptor homology (TIR) domain"/>
    <property type="match status" value="2"/>
</dbReference>
<accession>A0A8S3YCN1</accession>
<dbReference type="Proteomes" id="UP000678393">
    <property type="component" value="Unassembled WGS sequence"/>
</dbReference>
<dbReference type="AlphaFoldDB" id="A0A8S3YCN1"/>